<sequence>MKKKYSKLIIWGAVILSIAAIVVLINNYNSNKNAEINSRYYQGLISRVQKLDQTLDRIKESDANGNAVPEFDVLLDINFVNDFFTTIKEQTSGFPDVNVLRNDFTLFRFEYANVVRKQLESNQQDAEIQLKVAHQIKLFLDELPEEYEDSTPFSDQFNAAAQHIKTLTHLNF</sequence>
<evidence type="ECO:0000313" key="2">
    <source>
        <dbReference type="EMBL" id="MDQ0169377.1"/>
    </source>
</evidence>
<organism evidence="2 3">
    <name type="scientific">Paenibacillus tundrae</name>
    <dbReference type="NCBI Taxonomy" id="528187"/>
    <lineage>
        <taxon>Bacteria</taxon>
        <taxon>Bacillati</taxon>
        <taxon>Bacillota</taxon>
        <taxon>Bacilli</taxon>
        <taxon>Bacillales</taxon>
        <taxon>Paenibacillaceae</taxon>
        <taxon>Paenibacillus</taxon>
    </lineage>
</organism>
<feature type="transmembrane region" description="Helical" evidence="1">
    <location>
        <begin position="9"/>
        <end position="28"/>
    </location>
</feature>
<dbReference type="Proteomes" id="UP001233836">
    <property type="component" value="Unassembled WGS sequence"/>
</dbReference>
<comment type="caution">
    <text evidence="2">The sequence shown here is derived from an EMBL/GenBank/DDBJ whole genome shotgun (WGS) entry which is preliminary data.</text>
</comment>
<gene>
    <name evidence="2" type="ORF">J2T19_000817</name>
</gene>
<keyword evidence="3" id="KW-1185">Reference proteome</keyword>
<accession>A0ABT9W805</accession>
<reference evidence="2 3" key="1">
    <citation type="submission" date="2023-07" db="EMBL/GenBank/DDBJ databases">
        <title>Sorghum-associated microbial communities from plants grown in Nebraska, USA.</title>
        <authorList>
            <person name="Schachtman D."/>
        </authorList>
    </citation>
    <scope>NUCLEOTIDE SEQUENCE [LARGE SCALE GENOMIC DNA]</scope>
    <source>
        <strain evidence="2 3">DS1314</strain>
    </source>
</reference>
<name>A0ABT9W805_9BACL</name>
<dbReference type="EMBL" id="JAUSTI010000002">
    <property type="protein sequence ID" value="MDQ0169377.1"/>
    <property type="molecule type" value="Genomic_DNA"/>
</dbReference>
<protein>
    <recommendedName>
        <fullName evidence="4">Lipoprotein</fullName>
    </recommendedName>
</protein>
<evidence type="ECO:0008006" key="4">
    <source>
        <dbReference type="Google" id="ProtNLM"/>
    </source>
</evidence>
<keyword evidence="1" id="KW-0812">Transmembrane</keyword>
<evidence type="ECO:0000313" key="3">
    <source>
        <dbReference type="Proteomes" id="UP001233836"/>
    </source>
</evidence>
<dbReference type="RefSeq" id="WP_307213408.1">
    <property type="nucleotide sequence ID" value="NZ_JAUSTI010000002.1"/>
</dbReference>
<keyword evidence="1" id="KW-0472">Membrane</keyword>
<evidence type="ECO:0000256" key="1">
    <source>
        <dbReference type="SAM" id="Phobius"/>
    </source>
</evidence>
<proteinExistence type="predicted"/>
<keyword evidence="1" id="KW-1133">Transmembrane helix</keyword>